<evidence type="ECO:0000313" key="7">
    <source>
        <dbReference type="Proteomes" id="UP001146120"/>
    </source>
</evidence>
<feature type="compositionally biased region" description="Polar residues" evidence="4">
    <location>
        <begin position="52"/>
        <end position="77"/>
    </location>
</feature>
<evidence type="ECO:0000256" key="2">
    <source>
        <dbReference type="ARBA" id="ARBA00022763"/>
    </source>
</evidence>
<evidence type="ECO:0000313" key="6">
    <source>
        <dbReference type="EMBL" id="DBA04926.1"/>
    </source>
</evidence>
<dbReference type="EMBL" id="DAKRPA010000004">
    <property type="protein sequence ID" value="DBA04926.1"/>
    <property type="molecule type" value="Genomic_DNA"/>
</dbReference>
<reference evidence="6" key="2">
    <citation type="journal article" date="2023" name="Microbiol Resour">
        <title>Decontamination and Annotation of the Draft Genome Sequence of the Oomycete Lagenidium giganteum ARSEF 373.</title>
        <authorList>
            <person name="Morgan W.R."/>
            <person name="Tartar A."/>
        </authorList>
    </citation>
    <scope>NUCLEOTIDE SEQUENCE</scope>
    <source>
        <strain evidence="6">ARSEF 373</strain>
    </source>
</reference>
<dbReference type="InterPro" id="IPR036420">
    <property type="entry name" value="BRCT_dom_sf"/>
</dbReference>
<name>A0AAV2ZFN9_9STRA</name>
<evidence type="ECO:0000256" key="4">
    <source>
        <dbReference type="SAM" id="MobiDB-lite"/>
    </source>
</evidence>
<accession>A0AAV2ZFN9</accession>
<dbReference type="GO" id="GO:0045944">
    <property type="term" value="P:positive regulation of transcription by RNA polymerase II"/>
    <property type="evidence" value="ECO:0007669"/>
    <property type="project" value="TreeGrafter"/>
</dbReference>
<dbReference type="GO" id="GO:0005634">
    <property type="term" value="C:nucleus"/>
    <property type="evidence" value="ECO:0007669"/>
    <property type="project" value="UniProtKB-SubCell"/>
</dbReference>
<dbReference type="Pfam" id="PF00533">
    <property type="entry name" value="BRCT"/>
    <property type="match status" value="1"/>
</dbReference>
<dbReference type="Proteomes" id="UP001146120">
    <property type="component" value="Unassembled WGS sequence"/>
</dbReference>
<feature type="compositionally biased region" description="Basic and acidic residues" evidence="4">
    <location>
        <begin position="323"/>
        <end position="334"/>
    </location>
</feature>
<comment type="caution">
    <text evidence="6">The sequence shown here is derived from an EMBL/GenBank/DDBJ whole genome shotgun (WGS) entry which is preliminary data.</text>
</comment>
<dbReference type="SUPFAM" id="SSF52113">
    <property type="entry name" value="BRCT domain"/>
    <property type="match status" value="1"/>
</dbReference>
<dbReference type="CDD" id="cd17745">
    <property type="entry name" value="BRCT_p53bp1_rpt1"/>
    <property type="match status" value="1"/>
</dbReference>
<dbReference type="PANTHER" id="PTHR15321:SF3">
    <property type="entry name" value="TP53-BINDING PROTEIN 1"/>
    <property type="match status" value="1"/>
</dbReference>
<feature type="domain" description="BRCT" evidence="5">
    <location>
        <begin position="525"/>
        <end position="627"/>
    </location>
</feature>
<dbReference type="GO" id="GO:0042393">
    <property type="term" value="F:histone binding"/>
    <property type="evidence" value="ECO:0007669"/>
    <property type="project" value="TreeGrafter"/>
</dbReference>
<dbReference type="GO" id="GO:0000077">
    <property type="term" value="P:DNA damage checkpoint signaling"/>
    <property type="evidence" value="ECO:0007669"/>
    <property type="project" value="TreeGrafter"/>
</dbReference>
<dbReference type="SMART" id="SM00292">
    <property type="entry name" value="BRCT"/>
    <property type="match status" value="1"/>
</dbReference>
<dbReference type="InterPro" id="IPR047250">
    <property type="entry name" value="BRCT_p53bp1-like_rpt2"/>
</dbReference>
<dbReference type="InterPro" id="IPR001357">
    <property type="entry name" value="BRCT_dom"/>
</dbReference>
<dbReference type="AlphaFoldDB" id="A0AAV2ZFN9"/>
<comment type="subcellular location">
    <subcellularLocation>
        <location evidence="1">Nucleus</location>
    </subcellularLocation>
</comment>
<evidence type="ECO:0000256" key="1">
    <source>
        <dbReference type="ARBA" id="ARBA00004123"/>
    </source>
</evidence>
<dbReference type="Gene3D" id="3.40.50.10190">
    <property type="entry name" value="BRCT domain"/>
    <property type="match status" value="1"/>
</dbReference>
<dbReference type="CDD" id="cd17724">
    <property type="entry name" value="BRCT_p53bp1_rpt2"/>
    <property type="match status" value="1"/>
</dbReference>
<proteinExistence type="predicted"/>
<reference evidence="6" key="1">
    <citation type="submission" date="2022-11" db="EMBL/GenBank/DDBJ databases">
        <authorList>
            <person name="Morgan W.R."/>
            <person name="Tartar A."/>
        </authorList>
    </citation>
    <scope>NUCLEOTIDE SEQUENCE</scope>
    <source>
        <strain evidence="6">ARSEF 373</strain>
    </source>
</reference>
<keyword evidence="7" id="KW-1185">Reference proteome</keyword>
<dbReference type="InterPro" id="IPR047249">
    <property type="entry name" value="BRCT_p53bp1-like_rpt1"/>
</dbReference>
<gene>
    <name evidence="6" type="ORF">N0F65_006928</name>
</gene>
<organism evidence="6 7">
    <name type="scientific">Lagenidium giganteum</name>
    <dbReference type="NCBI Taxonomy" id="4803"/>
    <lineage>
        <taxon>Eukaryota</taxon>
        <taxon>Sar</taxon>
        <taxon>Stramenopiles</taxon>
        <taxon>Oomycota</taxon>
        <taxon>Peronosporomycetes</taxon>
        <taxon>Pythiales</taxon>
        <taxon>Pythiaceae</taxon>
    </lineage>
</organism>
<feature type="region of interest" description="Disordered" evidence="4">
    <location>
        <begin position="38"/>
        <end position="98"/>
    </location>
</feature>
<feature type="compositionally biased region" description="Polar residues" evidence="4">
    <location>
        <begin position="335"/>
        <end position="348"/>
    </location>
</feature>
<keyword evidence="2" id="KW-0227">DNA damage</keyword>
<evidence type="ECO:0000256" key="3">
    <source>
        <dbReference type="ARBA" id="ARBA00023242"/>
    </source>
</evidence>
<protein>
    <recommendedName>
        <fullName evidence="5">BRCT domain-containing protein</fullName>
    </recommendedName>
</protein>
<feature type="region of interest" description="Disordered" evidence="4">
    <location>
        <begin position="174"/>
        <end position="201"/>
    </location>
</feature>
<feature type="domain" description="BRCT" evidence="5">
    <location>
        <begin position="424"/>
        <end position="508"/>
    </location>
</feature>
<dbReference type="InterPro" id="IPR047252">
    <property type="entry name" value="TP53BP1-like"/>
</dbReference>
<dbReference type="PROSITE" id="PS50172">
    <property type="entry name" value="BRCT"/>
    <property type="match status" value="2"/>
</dbReference>
<keyword evidence="3" id="KW-0539">Nucleus</keyword>
<dbReference type="PANTHER" id="PTHR15321">
    <property type="entry name" value="TUMOR SUPPRESSOR P53-BINDING PROTEIN 1"/>
    <property type="match status" value="1"/>
</dbReference>
<evidence type="ECO:0000259" key="5">
    <source>
        <dbReference type="PROSITE" id="PS50172"/>
    </source>
</evidence>
<feature type="region of interest" description="Disordered" evidence="4">
    <location>
        <begin position="280"/>
        <end position="398"/>
    </location>
</feature>
<sequence length="788" mass="86553">MAKAVDTGDLTLNEMARRWKQQQAQEKKVVTAKVIATKTSVIDDDEDLPPTQEATTSHSDAAISPPSSGAPTKSPQSRLALRKRDKLPSRPLPTPSKAIAQQYEYLDSSCKCGEMICQCDLPPDASSTSKQSTAIRNLEFAFAMPESQESESQLLDSAPDVSIMASKALDAMPASTNDMTDRKQPTPSKLLVPPHSSHESSRRTIAATELLGFVKANDAPQVSPDEVEESNAKRETIAASERLGLRTPGKSHRVSGAATINASASTKASILNDLVVDGETKESEFGSPSKKKSTKSQSPVKTPRACGKRGPAAVTPETPSRNLAKEKHTRRDTSPQRQLQTQATSETPSNRKRKRPFQSPDAGAVVHHNDIGTPSRTRAAKANAEEEQKSTPSVRTRPKMISPVPAARSYASRSKSLFKYKFDFCLTGFVGDGESSLVHILEDLGGKVYGQDVLSRGNTRAVVIATPVSWRKRKFMMAVACGIPVVHPEWIHACSKAGAIVPFDGFYVPSGYSVTTRKFECLYPKQLDIFTGYRFGIPFDVRSSAMKASVKDMAGLISSILLACGASDVIEDLNASRTKQVDIVLSDDHTEVCEQYSRKHRVPLKSFGWVTECVIRQQLVDLATSTFQPTKQDSGRRASHKKGGFQESVPAAVAHHHRMLTKSLIVNRMATLKLYKGELVLADITNEEIDHFLLFHVCEILEIFLIYNDDGRGKRKHEDPPDVILRVGVLKRSPYSPSLSRAEVKVIDIAASQVKRRVVAVAKQDFDAMKYRDESIFYFEDEGEISND</sequence>